<evidence type="ECO:0000256" key="4">
    <source>
        <dbReference type="ARBA" id="ARBA00022722"/>
    </source>
</evidence>
<sequence>MDQRVEKLEKSLESLSTGQREIFNQMMEMFGNLSARMDQLVSQSTNEVAENSMRIHEEHSNSGGGFQHKNSISLFLPKTVRLDFPHFNGAEDPTSWVCRAEQFFQIHEIPSADRVSLASFHLEGEAQLWYQLLKQEMGVITWEQFKEGLHSRYGPNQFFDFFGELTKLRQTGTIAKYQTSFEKLLAKAGPMPQNRQVSCFVSGLCDAIRTDVQANRPTTLSSAIGLARLYEARDLSRRKATSLVPKGGSLSRNIVAAPSSSIPMKKMTTEELNERRRKGLCFRCNEKFGPGHRCKKLFLIQACLEDSDEDVEMETDSCDEHPVETPEISLHAIAGTRAHETMRVKGSLRHRAVIMLVDSGSTHNFVSERVAKAVGLQPNSSGQLAVMVASGERIASPGKCAHVPIKLQGVTIFIDFYLLPLEGYDVVLGAQWLSTLGPIVWDFSKLQMKFDMGGKEVVLHGLSIPENKVVNNFQLERVARKRKDGVLLQLYAMRGPQAQYFQLLLPTNVQQLLDKYKEVLSKPKGLPPRRAQDHRIPLQVGQGHVSVKPYRYPHYQKAEIEKLVADMLIGLIRPSNSPYSSPVILVKKQDSSWRMCVDYRALNRITIRDEYPIPVIDELLDELYGAQYFSKLDLRSGYHQIRVHPDDIEKTAFRTHQGHYEFLVMPFGLTNAPSSFQALMNEGRGTVVTGRVEQGTIKAGEDVEILGIMQGGPIKTTVTGVEMFKKVLDHGLAGDNVGLLLRGLKRGDVQRGQVVCKPGSLKTYKRFEAEIYVLTKDEGGRHTAFFSNYRPQFYMRTADVTGKVELPENVKMVMPGDNVTAVFELISPVPLEAGQRFALREGGRTVGAGVVSKVIS</sequence>
<dbReference type="RefSeq" id="XP_038985806.1">
    <property type="nucleotide sequence ID" value="XM_039129878.1"/>
</dbReference>
<feature type="domain" description="Ty3 transposon capsid-like protein" evidence="15">
    <location>
        <begin position="104"/>
        <end position="231"/>
    </location>
</feature>
<dbReference type="FunFam" id="2.40.30.10:FF:000001">
    <property type="entry name" value="Elongation factor Tu"/>
    <property type="match status" value="1"/>
</dbReference>
<dbReference type="GO" id="GO:0008233">
    <property type="term" value="F:peptidase activity"/>
    <property type="evidence" value="ECO:0007669"/>
    <property type="project" value="UniProtKB-KW"/>
</dbReference>
<dbReference type="KEGG" id="pda:103721475"/>
<evidence type="ECO:0000256" key="8">
    <source>
        <dbReference type="ARBA" id="ARBA00022801"/>
    </source>
</evidence>
<dbReference type="Proteomes" id="UP000228380">
    <property type="component" value="Chromosome 9"/>
</dbReference>
<dbReference type="GO" id="GO:0003746">
    <property type="term" value="F:translation elongation factor activity"/>
    <property type="evidence" value="ECO:0007669"/>
    <property type="project" value="UniProtKB-KW"/>
</dbReference>
<dbReference type="InterPro" id="IPR043502">
    <property type="entry name" value="DNA/RNA_pol_sf"/>
</dbReference>
<keyword evidence="5" id="KW-0547">Nucleotide-binding</keyword>
<keyword evidence="4" id="KW-0540">Nuclease</keyword>
<reference evidence="16" key="1">
    <citation type="journal article" date="2019" name="Nat. Commun.">
        <title>Genome-wide association mapping of date palm fruit traits.</title>
        <authorList>
            <person name="Hazzouri K.M."/>
            <person name="Gros-Balthazard M."/>
            <person name="Flowers J.M."/>
            <person name="Copetti D."/>
            <person name="Lemansour A."/>
            <person name="Lebrun M."/>
            <person name="Masmoudi K."/>
            <person name="Ferrand S."/>
            <person name="Dhar M.I."/>
            <person name="Fresquez Z.A."/>
            <person name="Rosas U."/>
            <person name="Zhang J."/>
            <person name="Talag J."/>
            <person name="Lee S."/>
            <person name="Kudrna D."/>
            <person name="Powell R.F."/>
            <person name="Leitch I.J."/>
            <person name="Krueger R.R."/>
            <person name="Wing R.A."/>
            <person name="Amiri K.M.A."/>
            <person name="Purugganan M.D."/>
        </authorList>
    </citation>
    <scope>NUCLEOTIDE SEQUENCE [LARGE SCALE GENOMIC DNA]</scope>
    <source>
        <strain evidence="16">cv. Khalas</strain>
    </source>
</reference>
<dbReference type="SUPFAM" id="SSF50447">
    <property type="entry name" value="Translation proteins"/>
    <property type="match status" value="1"/>
</dbReference>
<dbReference type="InterPro" id="IPR053134">
    <property type="entry name" value="RNA-dir_DNA_polymerase"/>
</dbReference>
<evidence type="ECO:0000256" key="6">
    <source>
        <dbReference type="ARBA" id="ARBA00022759"/>
    </source>
</evidence>
<dbReference type="GO" id="GO:0004519">
    <property type="term" value="F:endonuclease activity"/>
    <property type="evidence" value="ECO:0007669"/>
    <property type="project" value="UniProtKB-KW"/>
</dbReference>
<dbReference type="SUPFAM" id="SSF50630">
    <property type="entry name" value="Acid proteases"/>
    <property type="match status" value="1"/>
</dbReference>
<dbReference type="Pfam" id="PF00078">
    <property type="entry name" value="RVT_1"/>
    <property type="match status" value="1"/>
</dbReference>
<keyword evidence="11" id="KW-0342">GTP-binding</keyword>
<evidence type="ECO:0000313" key="17">
    <source>
        <dbReference type="RefSeq" id="XP_038985806.1"/>
    </source>
</evidence>
<evidence type="ECO:0000259" key="12">
    <source>
        <dbReference type="Pfam" id="PF00078"/>
    </source>
</evidence>
<dbReference type="CDD" id="cd03707">
    <property type="entry name" value="EFTU_III"/>
    <property type="match status" value="1"/>
</dbReference>
<dbReference type="GO" id="GO:0003964">
    <property type="term" value="F:RNA-directed DNA polymerase activity"/>
    <property type="evidence" value="ECO:0007669"/>
    <property type="project" value="UniProtKB-KW"/>
</dbReference>
<keyword evidence="2" id="KW-0808">Transferase</keyword>
<keyword evidence="1" id="KW-0645">Protease</keyword>
<accession>A0A8B9AGG1</accession>
<dbReference type="Pfam" id="PF03143">
    <property type="entry name" value="GTP_EFTU_D3"/>
    <property type="match status" value="1"/>
</dbReference>
<dbReference type="AlphaFoldDB" id="A0A8B9AGG1"/>
<keyword evidence="9" id="KW-0648">Protein biosynthesis</keyword>
<keyword evidence="8" id="KW-0378">Hydrolase</keyword>
<evidence type="ECO:0000256" key="11">
    <source>
        <dbReference type="ARBA" id="ARBA00023134"/>
    </source>
</evidence>
<dbReference type="CDD" id="cd03697">
    <property type="entry name" value="EFTU_II"/>
    <property type="match status" value="1"/>
</dbReference>
<dbReference type="Gene3D" id="2.40.70.10">
    <property type="entry name" value="Acid Proteases"/>
    <property type="match status" value="1"/>
</dbReference>
<evidence type="ECO:0000256" key="3">
    <source>
        <dbReference type="ARBA" id="ARBA00022695"/>
    </source>
</evidence>
<dbReference type="Pfam" id="PF08284">
    <property type="entry name" value="RVP_2"/>
    <property type="match status" value="1"/>
</dbReference>
<evidence type="ECO:0000256" key="5">
    <source>
        <dbReference type="ARBA" id="ARBA00022741"/>
    </source>
</evidence>
<evidence type="ECO:0000259" key="15">
    <source>
        <dbReference type="Pfam" id="PF19259"/>
    </source>
</evidence>
<keyword evidence="6" id="KW-0255">Endonuclease</keyword>
<evidence type="ECO:0000256" key="7">
    <source>
        <dbReference type="ARBA" id="ARBA00022768"/>
    </source>
</evidence>
<reference evidence="17" key="2">
    <citation type="submission" date="2025-08" db="UniProtKB">
        <authorList>
            <consortium name="RefSeq"/>
        </authorList>
    </citation>
    <scope>IDENTIFICATION</scope>
    <source>
        <tissue evidence="17">Young leaves</tissue>
    </source>
</reference>
<keyword evidence="7" id="KW-0251">Elongation factor</keyword>
<proteinExistence type="predicted"/>
<dbReference type="GO" id="GO:0005525">
    <property type="term" value="F:GTP binding"/>
    <property type="evidence" value="ECO:0007669"/>
    <property type="project" value="UniProtKB-KW"/>
</dbReference>
<dbReference type="SUPFAM" id="SSF56672">
    <property type="entry name" value="DNA/RNA polymerases"/>
    <property type="match status" value="1"/>
</dbReference>
<dbReference type="InterPro" id="IPR004160">
    <property type="entry name" value="Transl_elong_EFTu/EF1A_C"/>
</dbReference>
<evidence type="ECO:0000259" key="13">
    <source>
        <dbReference type="Pfam" id="PF03143"/>
    </source>
</evidence>
<feature type="domain" description="Reverse transcriptase" evidence="12">
    <location>
        <begin position="586"/>
        <end position="682"/>
    </location>
</feature>
<dbReference type="Gene3D" id="3.10.10.10">
    <property type="entry name" value="HIV Type 1 Reverse Transcriptase, subunit A, domain 1"/>
    <property type="match status" value="1"/>
</dbReference>
<dbReference type="InterPro" id="IPR021109">
    <property type="entry name" value="Peptidase_aspartic_dom_sf"/>
</dbReference>
<dbReference type="InterPro" id="IPR004161">
    <property type="entry name" value="EFTu-like_2"/>
</dbReference>
<evidence type="ECO:0000313" key="16">
    <source>
        <dbReference type="Proteomes" id="UP000228380"/>
    </source>
</evidence>
<dbReference type="GO" id="GO:0006508">
    <property type="term" value="P:proteolysis"/>
    <property type="evidence" value="ECO:0007669"/>
    <property type="project" value="UniProtKB-KW"/>
</dbReference>
<dbReference type="InterPro" id="IPR000477">
    <property type="entry name" value="RT_dom"/>
</dbReference>
<evidence type="ECO:0000256" key="10">
    <source>
        <dbReference type="ARBA" id="ARBA00022918"/>
    </source>
</evidence>
<dbReference type="Pfam" id="PF19259">
    <property type="entry name" value="Ty3_capsid"/>
    <property type="match status" value="1"/>
</dbReference>
<organism evidence="16 17">
    <name type="scientific">Phoenix dactylifera</name>
    <name type="common">Date palm</name>
    <dbReference type="NCBI Taxonomy" id="42345"/>
    <lineage>
        <taxon>Eukaryota</taxon>
        <taxon>Viridiplantae</taxon>
        <taxon>Streptophyta</taxon>
        <taxon>Embryophyta</taxon>
        <taxon>Tracheophyta</taxon>
        <taxon>Spermatophyta</taxon>
        <taxon>Magnoliopsida</taxon>
        <taxon>Liliopsida</taxon>
        <taxon>Arecaceae</taxon>
        <taxon>Coryphoideae</taxon>
        <taxon>Phoeniceae</taxon>
        <taxon>Phoenix</taxon>
    </lineage>
</organism>
<feature type="domain" description="Translation elongation factor EFTu-like" evidence="14">
    <location>
        <begin position="685"/>
        <end position="756"/>
    </location>
</feature>
<dbReference type="GeneID" id="103721475"/>
<dbReference type="Gene3D" id="2.40.30.10">
    <property type="entry name" value="Translation factors"/>
    <property type="match status" value="2"/>
</dbReference>
<dbReference type="Pfam" id="PF03144">
    <property type="entry name" value="GTP_EFTU_D2"/>
    <property type="match status" value="1"/>
</dbReference>
<evidence type="ECO:0000259" key="14">
    <source>
        <dbReference type="Pfam" id="PF03144"/>
    </source>
</evidence>
<dbReference type="InterPro" id="IPR009000">
    <property type="entry name" value="Transl_B-barrel_sf"/>
</dbReference>
<dbReference type="PANTHER" id="PTHR24559">
    <property type="entry name" value="TRANSPOSON TY3-I GAG-POL POLYPROTEIN"/>
    <property type="match status" value="1"/>
</dbReference>
<dbReference type="OrthoDB" id="1933597at2759"/>
<dbReference type="SUPFAM" id="SSF50465">
    <property type="entry name" value="EF-Tu/eEF-1alpha/eIF2-gamma C-terminal domain"/>
    <property type="match status" value="1"/>
</dbReference>
<feature type="domain" description="Translation elongation factor EFTu/EF1A C-terminal" evidence="13">
    <location>
        <begin position="761"/>
        <end position="854"/>
    </location>
</feature>
<dbReference type="InterPro" id="IPR009001">
    <property type="entry name" value="Transl_elong_EF1A/Init_IF2_C"/>
</dbReference>
<name>A0A8B9AGG1_PHODC</name>
<evidence type="ECO:0000256" key="2">
    <source>
        <dbReference type="ARBA" id="ARBA00022679"/>
    </source>
</evidence>
<dbReference type="InterPro" id="IPR033720">
    <property type="entry name" value="EFTU_2"/>
</dbReference>
<dbReference type="FunFam" id="3.10.10.10:FF:000007">
    <property type="entry name" value="Retrovirus-related Pol polyprotein from transposon 17.6-like Protein"/>
    <property type="match status" value="1"/>
</dbReference>
<dbReference type="CDD" id="cd00303">
    <property type="entry name" value="retropepsin_like"/>
    <property type="match status" value="1"/>
</dbReference>
<evidence type="ECO:0000256" key="9">
    <source>
        <dbReference type="ARBA" id="ARBA00022917"/>
    </source>
</evidence>
<dbReference type="CDD" id="cd01647">
    <property type="entry name" value="RT_LTR"/>
    <property type="match status" value="1"/>
</dbReference>
<keyword evidence="10" id="KW-0695">RNA-directed DNA polymerase</keyword>
<dbReference type="InterPro" id="IPR045358">
    <property type="entry name" value="Ty3_capsid"/>
</dbReference>
<protein>
    <submittedName>
        <fullName evidence="17">Uncharacterized protein LOC103721475 isoform X1</fullName>
    </submittedName>
</protein>
<keyword evidence="16" id="KW-1185">Reference proteome</keyword>
<dbReference type="PANTHER" id="PTHR24559:SF444">
    <property type="entry name" value="REVERSE TRANSCRIPTASE DOMAIN-CONTAINING PROTEIN"/>
    <property type="match status" value="1"/>
</dbReference>
<keyword evidence="3" id="KW-0548">Nucleotidyltransferase</keyword>
<gene>
    <name evidence="17" type="primary">LOC103721475</name>
</gene>
<evidence type="ECO:0000256" key="1">
    <source>
        <dbReference type="ARBA" id="ARBA00022670"/>
    </source>
</evidence>